<dbReference type="AlphaFoldDB" id="W0EFS1"/>
<dbReference type="RefSeq" id="WP_006718910.1">
    <property type="nucleotide sequence ID" value="NZ_CP007032.1"/>
</dbReference>
<dbReference type="PROSITE" id="PS50005">
    <property type="entry name" value="TPR"/>
    <property type="match status" value="1"/>
</dbReference>
<protein>
    <submittedName>
        <fullName evidence="2">Uncharacterized protein</fullName>
    </submittedName>
</protein>
<keyword evidence="3" id="KW-1185">Reference proteome</keyword>
<dbReference type="Gene3D" id="1.25.40.10">
    <property type="entry name" value="Tetratricopeptide repeat domain"/>
    <property type="match status" value="1"/>
</dbReference>
<dbReference type="Proteomes" id="UP000010847">
    <property type="component" value="Chromosome"/>
</dbReference>
<name>W0EFS1_9FIRM</name>
<dbReference type="EMBL" id="CP007032">
    <property type="protein sequence ID" value="AHF08358.1"/>
    <property type="molecule type" value="Genomic_DNA"/>
</dbReference>
<feature type="repeat" description="TPR" evidence="1">
    <location>
        <begin position="30"/>
        <end position="63"/>
    </location>
</feature>
<dbReference type="SUPFAM" id="SSF48452">
    <property type="entry name" value="TPR-like"/>
    <property type="match status" value="1"/>
</dbReference>
<dbReference type="STRING" id="871968.DESME_00570"/>
<proteinExistence type="predicted"/>
<dbReference type="HOGENOM" id="CLU_2537097_0_0_9"/>
<dbReference type="InterPro" id="IPR011990">
    <property type="entry name" value="TPR-like_helical_dom_sf"/>
</dbReference>
<accession>W0EFS1</accession>
<evidence type="ECO:0000313" key="2">
    <source>
        <dbReference type="EMBL" id="AHF08358.1"/>
    </source>
</evidence>
<keyword evidence="1" id="KW-0802">TPR repeat</keyword>
<dbReference type="KEGG" id="dmt:DESME_00570"/>
<organism evidence="2 3">
    <name type="scientific">Desulfitobacterium metallireducens DSM 15288</name>
    <dbReference type="NCBI Taxonomy" id="871968"/>
    <lineage>
        <taxon>Bacteria</taxon>
        <taxon>Bacillati</taxon>
        <taxon>Bacillota</taxon>
        <taxon>Clostridia</taxon>
        <taxon>Eubacteriales</taxon>
        <taxon>Desulfitobacteriaceae</taxon>
        <taxon>Desulfitobacterium</taxon>
    </lineage>
</organism>
<dbReference type="InterPro" id="IPR019734">
    <property type="entry name" value="TPR_rpt"/>
</dbReference>
<dbReference type="OrthoDB" id="9794377at2"/>
<evidence type="ECO:0000256" key="1">
    <source>
        <dbReference type="PROSITE-ProRule" id="PRU00339"/>
    </source>
</evidence>
<sequence length="83" mass="9507">MSAFKSVSPKDQKRFNLAKEKVVESQNLYIQAKLDEAQKYNGEKKYDMAIQIVQNALNLDPSNERAKELLAQYKASRRKAASE</sequence>
<gene>
    <name evidence="2" type="ORF">DESME_00570</name>
</gene>
<evidence type="ECO:0000313" key="3">
    <source>
        <dbReference type="Proteomes" id="UP000010847"/>
    </source>
</evidence>
<reference evidence="2 3" key="1">
    <citation type="submission" date="2013-12" db="EMBL/GenBank/DDBJ databases">
        <authorList>
            <consortium name="DOE Joint Genome Institute"/>
            <person name="Smidt H."/>
            <person name="Huntemann M."/>
            <person name="Han J."/>
            <person name="Chen A."/>
            <person name="Kyrpides N."/>
            <person name="Mavromatis K."/>
            <person name="Markowitz V."/>
            <person name="Palaniappan K."/>
            <person name="Ivanova N."/>
            <person name="Schaumberg A."/>
            <person name="Pati A."/>
            <person name="Liolios K."/>
            <person name="Nordberg H.P."/>
            <person name="Cantor M.N."/>
            <person name="Hua S.X."/>
            <person name="Woyke T."/>
        </authorList>
    </citation>
    <scope>NUCLEOTIDE SEQUENCE [LARGE SCALE GENOMIC DNA]</scope>
    <source>
        <strain evidence="3">DSM 15288</strain>
    </source>
</reference>